<dbReference type="EMBL" id="JBHTOK010000055">
    <property type="protein sequence ID" value="MFD1441002.1"/>
    <property type="molecule type" value="Genomic_DNA"/>
</dbReference>
<keyword evidence="2" id="KW-0560">Oxidoreductase</keyword>
<dbReference type="Proteomes" id="UP001597212">
    <property type="component" value="Unassembled WGS sequence"/>
</dbReference>
<dbReference type="PANTHER" id="PTHR30543">
    <property type="entry name" value="CHROMATE REDUCTASE"/>
    <property type="match status" value="1"/>
</dbReference>
<accession>A0ABW4CYR3</accession>
<feature type="domain" description="NADPH-dependent FMN reductase-like" evidence="1">
    <location>
        <begin position="3"/>
        <end position="149"/>
    </location>
</feature>
<comment type="caution">
    <text evidence="2">The sequence shown here is derived from an EMBL/GenBank/DDBJ whole genome shotgun (WGS) entry which is preliminary data.</text>
</comment>
<proteinExistence type="predicted"/>
<name>A0ABW4CYR3_9LACO</name>
<sequence>MLNLVGIVGNNWSGSTNRQLLQFMKTRYAAQFSLTLLETGQLPLFSQDDETHPTEAVQHFRHAIAAADGVIIATPEHNHSIPAVLKNALDWCSRVEHPLTGKKVMIVGSALGPMGTVRAQGHLRQILDSPGLAAQVLPGNEFLLSKAHDQFDAVGTLTNQATIKFLDECVTHYLAFLNA</sequence>
<dbReference type="InterPro" id="IPR005025">
    <property type="entry name" value="FMN_Rdtase-like_dom"/>
</dbReference>
<dbReference type="Pfam" id="PF03358">
    <property type="entry name" value="FMN_red"/>
    <property type="match status" value="1"/>
</dbReference>
<evidence type="ECO:0000313" key="3">
    <source>
        <dbReference type="Proteomes" id="UP001597212"/>
    </source>
</evidence>
<dbReference type="InterPro" id="IPR050712">
    <property type="entry name" value="NAD(P)H-dep_reductase"/>
</dbReference>
<dbReference type="GO" id="GO:0016491">
    <property type="term" value="F:oxidoreductase activity"/>
    <property type="evidence" value="ECO:0007669"/>
    <property type="project" value="UniProtKB-KW"/>
</dbReference>
<evidence type="ECO:0000259" key="1">
    <source>
        <dbReference type="Pfam" id="PF03358"/>
    </source>
</evidence>
<dbReference type="Gene3D" id="3.40.50.360">
    <property type="match status" value="1"/>
</dbReference>
<organism evidence="2 3">
    <name type="scientific">Lacticaseibacillus hegangensis</name>
    <dbReference type="NCBI Taxonomy" id="2486010"/>
    <lineage>
        <taxon>Bacteria</taxon>
        <taxon>Bacillati</taxon>
        <taxon>Bacillota</taxon>
        <taxon>Bacilli</taxon>
        <taxon>Lactobacillales</taxon>
        <taxon>Lactobacillaceae</taxon>
        <taxon>Lacticaseibacillus</taxon>
    </lineage>
</organism>
<dbReference type="EC" id="1.-.-.-" evidence="2"/>
<protein>
    <submittedName>
        <fullName evidence="2">NADPH-dependent FMN reductase</fullName>
        <ecNumber evidence="2">1.-.-.-</ecNumber>
    </submittedName>
</protein>
<dbReference type="SUPFAM" id="SSF52218">
    <property type="entry name" value="Flavoproteins"/>
    <property type="match status" value="1"/>
</dbReference>
<dbReference type="InterPro" id="IPR029039">
    <property type="entry name" value="Flavoprotein-like_sf"/>
</dbReference>
<gene>
    <name evidence="2" type="ORF">ACFQ5K_06430</name>
</gene>
<evidence type="ECO:0000313" key="2">
    <source>
        <dbReference type="EMBL" id="MFD1441002.1"/>
    </source>
</evidence>
<dbReference type="RefSeq" id="WP_125757985.1">
    <property type="nucleotide sequence ID" value="NZ_JBHTOK010000055.1"/>
</dbReference>
<reference evidence="3" key="1">
    <citation type="journal article" date="2019" name="Int. J. Syst. Evol. Microbiol.">
        <title>The Global Catalogue of Microorganisms (GCM) 10K type strain sequencing project: providing services to taxonomists for standard genome sequencing and annotation.</title>
        <authorList>
            <consortium name="The Broad Institute Genomics Platform"/>
            <consortium name="The Broad Institute Genome Sequencing Center for Infectious Disease"/>
            <person name="Wu L."/>
            <person name="Ma J."/>
        </authorList>
    </citation>
    <scope>NUCLEOTIDE SEQUENCE [LARGE SCALE GENOMIC DNA]</scope>
    <source>
        <strain evidence="3">CCM 8912</strain>
    </source>
</reference>
<keyword evidence="3" id="KW-1185">Reference proteome</keyword>
<dbReference type="PANTHER" id="PTHR30543:SF21">
    <property type="entry name" value="NAD(P)H-DEPENDENT FMN REDUCTASE LOT6"/>
    <property type="match status" value="1"/>
</dbReference>